<dbReference type="CDD" id="cd00037">
    <property type="entry name" value="CLECT"/>
    <property type="match status" value="1"/>
</dbReference>
<evidence type="ECO:0000256" key="1">
    <source>
        <dbReference type="SAM" id="SignalP"/>
    </source>
</evidence>
<reference evidence="2 3" key="1">
    <citation type="journal article" date="2021" name="Elife">
        <title>Chloroplast acquisition without the gene transfer in kleptoplastic sea slugs, Plakobranchus ocellatus.</title>
        <authorList>
            <person name="Maeda T."/>
            <person name="Takahashi S."/>
            <person name="Yoshida T."/>
            <person name="Shimamura S."/>
            <person name="Takaki Y."/>
            <person name="Nagai Y."/>
            <person name="Toyoda A."/>
            <person name="Suzuki Y."/>
            <person name="Arimoto A."/>
            <person name="Ishii H."/>
            <person name="Satoh N."/>
            <person name="Nishiyama T."/>
            <person name="Hasebe M."/>
            <person name="Maruyama T."/>
            <person name="Minagawa J."/>
            <person name="Obokata J."/>
            <person name="Shigenobu S."/>
        </authorList>
    </citation>
    <scope>NUCLEOTIDE SEQUENCE [LARGE SCALE GENOMIC DNA]</scope>
</reference>
<gene>
    <name evidence="2" type="ORF">PoB_005552800</name>
</gene>
<organism evidence="2 3">
    <name type="scientific">Plakobranchus ocellatus</name>
    <dbReference type="NCBI Taxonomy" id="259542"/>
    <lineage>
        <taxon>Eukaryota</taxon>
        <taxon>Metazoa</taxon>
        <taxon>Spiralia</taxon>
        <taxon>Lophotrochozoa</taxon>
        <taxon>Mollusca</taxon>
        <taxon>Gastropoda</taxon>
        <taxon>Heterobranchia</taxon>
        <taxon>Euthyneura</taxon>
        <taxon>Panpulmonata</taxon>
        <taxon>Sacoglossa</taxon>
        <taxon>Placobranchoidea</taxon>
        <taxon>Plakobranchidae</taxon>
        <taxon>Plakobranchus</taxon>
    </lineage>
</organism>
<comment type="caution">
    <text evidence="2">The sequence shown here is derived from an EMBL/GenBank/DDBJ whole genome shotgun (WGS) entry which is preliminary data.</text>
</comment>
<dbReference type="Gene3D" id="3.10.100.10">
    <property type="entry name" value="Mannose-Binding Protein A, subunit A"/>
    <property type="match status" value="1"/>
</dbReference>
<dbReference type="EMBL" id="BLXT01006100">
    <property type="protein sequence ID" value="GFO29023.1"/>
    <property type="molecule type" value="Genomic_DNA"/>
</dbReference>
<keyword evidence="3" id="KW-1185">Reference proteome</keyword>
<dbReference type="AlphaFoldDB" id="A0AAV4CDI1"/>
<dbReference type="InterPro" id="IPR016186">
    <property type="entry name" value="C-type_lectin-like/link_sf"/>
</dbReference>
<evidence type="ECO:0000313" key="2">
    <source>
        <dbReference type="EMBL" id="GFO29023.1"/>
    </source>
</evidence>
<feature type="chain" id="PRO_5043461478" description="C-type lectin domain-containing protein" evidence="1">
    <location>
        <begin position="18"/>
        <end position="178"/>
    </location>
</feature>
<evidence type="ECO:0000313" key="3">
    <source>
        <dbReference type="Proteomes" id="UP000735302"/>
    </source>
</evidence>
<dbReference type="Proteomes" id="UP000735302">
    <property type="component" value="Unassembled WGS sequence"/>
</dbReference>
<evidence type="ECO:0008006" key="4">
    <source>
        <dbReference type="Google" id="ProtNLM"/>
    </source>
</evidence>
<name>A0AAV4CDI1_9GAST</name>
<sequence length="178" mass="20024">MWACIVTFFFLVAWVSTAYINVGANVDLANCRDFADWCAARFRRDPSFCICNNTVYNKLNCIYTCGFCKDDATLKCMVRDSGSETAAISRGMVITRTCEIGYKRNGCGNAIRGCTASGDLTESAFRCAEICPGWILNPSNQHFYKRFYNQKNYSVAQQDCESQNATLVTIHDENEQNL</sequence>
<keyword evidence="1" id="KW-0732">Signal</keyword>
<dbReference type="SUPFAM" id="SSF56436">
    <property type="entry name" value="C-type lectin-like"/>
    <property type="match status" value="1"/>
</dbReference>
<dbReference type="InterPro" id="IPR016187">
    <property type="entry name" value="CTDL_fold"/>
</dbReference>
<protein>
    <recommendedName>
        <fullName evidence="4">C-type lectin domain-containing protein</fullName>
    </recommendedName>
</protein>
<feature type="signal peptide" evidence="1">
    <location>
        <begin position="1"/>
        <end position="17"/>
    </location>
</feature>
<accession>A0AAV4CDI1</accession>
<proteinExistence type="predicted"/>